<organism evidence="7 8">
    <name type="scientific">Bosea vaviloviae</name>
    <dbReference type="NCBI Taxonomy" id="1526658"/>
    <lineage>
        <taxon>Bacteria</taxon>
        <taxon>Pseudomonadati</taxon>
        <taxon>Pseudomonadota</taxon>
        <taxon>Alphaproteobacteria</taxon>
        <taxon>Hyphomicrobiales</taxon>
        <taxon>Boseaceae</taxon>
        <taxon>Bosea</taxon>
    </lineage>
</organism>
<evidence type="ECO:0000256" key="4">
    <source>
        <dbReference type="ARBA" id="ARBA00022989"/>
    </source>
</evidence>
<dbReference type="Proteomes" id="UP000094969">
    <property type="component" value="Plasmid unnamed1"/>
</dbReference>
<feature type="transmembrane region" description="Helical" evidence="6">
    <location>
        <begin position="82"/>
        <end position="101"/>
    </location>
</feature>
<evidence type="ECO:0000256" key="1">
    <source>
        <dbReference type="ARBA" id="ARBA00004651"/>
    </source>
</evidence>
<feature type="transmembrane region" description="Helical" evidence="6">
    <location>
        <begin position="209"/>
        <end position="229"/>
    </location>
</feature>
<evidence type="ECO:0000256" key="3">
    <source>
        <dbReference type="ARBA" id="ARBA00022692"/>
    </source>
</evidence>
<dbReference type="RefSeq" id="WP_069694102.1">
    <property type="nucleotide sequence ID" value="NZ_CP017148.1"/>
</dbReference>
<evidence type="ECO:0000313" key="8">
    <source>
        <dbReference type="Proteomes" id="UP000094969"/>
    </source>
</evidence>
<keyword evidence="8" id="KW-1185">Reference proteome</keyword>
<keyword evidence="5 6" id="KW-0472">Membrane</keyword>
<dbReference type="CDD" id="cd06581">
    <property type="entry name" value="TM_PBP1_LivM_like"/>
    <property type="match status" value="1"/>
</dbReference>
<sequence>MPYRLSDRHLVVAALAGVIVLLGWLLPNAYFLRIATLVWIFALATLGLTVLIGQAGQVSLGQAGFFGIGAYSAAILPTHFGVSPLVTPIVGAFISGALAFVVGRPILRLKGHYLAIATLGLGFLISMVLTNEAGWTGGPDGMQVQRPVVFGMNLRQPAAWYWISAISLLIGGWLVLNLDGTTTGRAFRALRDSEVAASVMGIDVSRMKLRAFVLAAIYASFAGSLLGLSNGFVTPDQSSFLQSVEMVTMSVLGGVHSVVGAIVGSAILVLLPQMLTVMQDYETLVLGAIVVVVMIFLPGGVVPALAALTKRRTR</sequence>
<feature type="transmembrane region" description="Helical" evidence="6">
    <location>
        <begin position="9"/>
        <end position="26"/>
    </location>
</feature>
<dbReference type="InterPro" id="IPR043428">
    <property type="entry name" value="LivM-like"/>
</dbReference>
<dbReference type="Pfam" id="PF02653">
    <property type="entry name" value="BPD_transp_2"/>
    <property type="match status" value="1"/>
</dbReference>
<dbReference type="EMBL" id="CP017148">
    <property type="protein sequence ID" value="AOO84919.1"/>
    <property type="molecule type" value="Genomic_DNA"/>
</dbReference>
<geneLocation type="plasmid" evidence="7 8">
    <name>unnamed1</name>
</geneLocation>
<name>A0A1D7UC26_9HYPH</name>
<evidence type="ECO:0000313" key="7">
    <source>
        <dbReference type="EMBL" id="AOO84919.1"/>
    </source>
</evidence>
<reference evidence="7 8" key="1">
    <citation type="journal article" date="2015" name="Antonie Van Leeuwenhoek">
        <title>Bosea vaviloviae sp. nov., a new species of slow-growing rhizobia isolated from nodules of the relict species Vavilovia formosa (Stev.) Fed.</title>
        <authorList>
            <person name="Safronova V.I."/>
            <person name="Kuznetsova I.G."/>
            <person name="Sazanova A.L."/>
            <person name="Kimeklis A.K."/>
            <person name="Belimov A.A."/>
            <person name="Andronov E.E."/>
            <person name="Pinaev A.G."/>
            <person name="Chizhevskaya E.P."/>
            <person name="Pukhaev A.R."/>
            <person name="Popov K.P."/>
            <person name="Willems A."/>
            <person name="Tikhonovich I.A."/>
        </authorList>
    </citation>
    <scope>NUCLEOTIDE SEQUENCE [LARGE SCALE GENOMIC DNA]</scope>
    <source>
        <strain evidence="7 8">Vaf18</strain>
        <plasmid evidence="7">unnamed1</plasmid>
    </source>
</reference>
<comment type="subcellular location">
    <subcellularLocation>
        <location evidence="1">Cell membrane</location>
        <topology evidence="1">Multi-pass membrane protein</topology>
    </subcellularLocation>
</comment>
<proteinExistence type="predicted"/>
<gene>
    <name evidence="7" type="ORF">BHK69_29750</name>
</gene>
<evidence type="ECO:0000256" key="2">
    <source>
        <dbReference type="ARBA" id="ARBA00022475"/>
    </source>
</evidence>
<dbReference type="GO" id="GO:0005886">
    <property type="term" value="C:plasma membrane"/>
    <property type="evidence" value="ECO:0007669"/>
    <property type="project" value="UniProtKB-SubCell"/>
</dbReference>
<dbReference type="PANTHER" id="PTHR30482">
    <property type="entry name" value="HIGH-AFFINITY BRANCHED-CHAIN AMINO ACID TRANSPORT SYSTEM PERMEASE"/>
    <property type="match status" value="1"/>
</dbReference>
<dbReference type="AlphaFoldDB" id="A0A1D7UC26"/>
<keyword evidence="2" id="KW-1003">Cell membrane</keyword>
<dbReference type="InterPro" id="IPR001851">
    <property type="entry name" value="ABC_transp_permease"/>
</dbReference>
<keyword evidence="3 6" id="KW-0812">Transmembrane</keyword>
<dbReference type="PANTHER" id="PTHR30482:SF10">
    <property type="entry name" value="HIGH-AFFINITY BRANCHED-CHAIN AMINO ACID TRANSPORT PROTEIN BRAE"/>
    <property type="match status" value="1"/>
</dbReference>
<feature type="transmembrane region" description="Helical" evidence="6">
    <location>
        <begin position="249"/>
        <end position="271"/>
    </location>
</feature>
<keyword evidence="4 6" id="KW-1133">Transmembrane helix</keyword>
<protein>
    <submittedName>
        <fullName evidence="7">Branched-chain amino acid ABC transporter permease</fullName>
    </submittedName>
</protein>
<evidence type="ECO:0000256" key="5">
    <source>
        <dbReference type="ARBA" id="ARBA00023136"/>
    </source>
</evidence>
<dbReference type="GO" id="GO:0015658">
    <property type="term" value="F:branched-chain amino acid transmembrane transporter activity"/>
    <property type="evidence" value="ECO:0007669"/>
    <property type="project" value="InterPro"/>
</dbReference>
<feature type="transmembrane region" description="Helical" evidence="6">
    <location>
        <begin position="113"/>
        <end position="130"/>
    </location>
</feature>
<feature type="transmembrane region" description="Helical" evidence="6">
    <location>
        <begin position="159"/>
        <end position="178"/>
    </location>
</feature>
<dbReference type="KEGG" id="bvv:BHK69_29750"/>
<evidence type="ECO:0000256" key="6">
    <source>
        <dbReference type="SAM" id="Phobius"/>
    </source>
</evidence>
<accession>A0A1D7UC26</accession>
<keyword evidence="7" id="KW-0614">Plasmid</keyword>
<feature type="transmembrane region" description="Helical" evidence="6">
    <location>
        <begin position="32"/>
        <end position="51"/>
    </location>
</feature>
<feature type="transmembrane region" description="Helical" evidence="6">
    <location>
        <begin position="283"/>
        <end position="308"/>
    </location>
</feature>
<dbReference type="OrthoDB" id="9804361at2"/>